<feature type="DNA-binding region" description="H-T-H motif" evidence="4">
    <location>
        <begin position="59"/>
        <end position="78"/>
    </location>
</feature>
<reference evidence="6 7" key="1">
    <citation type="submission" date="2016-04" db="EMBL/GenBank/DDBJ databases">
        <title>Complete genome sequence of Pseudomonas sp. LAB-08 isolated from TCE contaminated aquifer soil.</title>
        <authorList>
            <person name="Dohra H."/>
            <person name="Suzuki K."/>
            <person name="Fatma A."/>
            <person name="Inuzuka Y."/>
            <person name="Honjo M."/>
            <person name="Tashiro Y."/>
            <person name="Futamata H."/>
        </authorList>
    </citation>
    <scope>NUCLEOTIDE SEQUENCE [LARGE SCALE GENOMIC DNA]</scope>
    <source>
        <strain evidence="6 7">LAB-08</strain>
    </source>
</reference>
<keyword evidence="7" id="KW-1185">Reference proteome</keyword>
<dbReference type="Gene3D" id="1.10.357.10">
    <property type="entry name" value="Tetracycline Repressor, domain 2"/>
    <property type="match status" value="1"/>
</dbReference>
<keyword evidence="3" id="KW-0804">Transcription</keyword>
<organism evidence="6 7">
    <name type="scientific">Pseudomonas izuensis</name>
    <dbReference type="NCBI Taxonomy" id="2684212"/>
    <lineage>
        <taxon>Bacteria</taxon>
        <taxon>Pseudomonadati</taxon>
        <taxon>Pseudomonadota</taxon>
        <taxon>Gammaproteobacteria</taxon>
        <taxon>Pseudomonadales</taxon>
        <taxon>Pseudomonadaceae</taxon>
        <taxon>Pseudomonas</taxon>
    </lineage>
</organism>
<dbReference type="PANTHER" id="PTHR30055:SF234">
    <property type="entry name" value="HTH-TYPE TRANSCRIPTIONAL REGULATOR BETI"/>
    <property type="match status" value="1"/>
</dbReference>
<keyword evidence="2 4" id="KW-0238">DNA-binding</keyword>
<evidence type="ECO:0000313" key="6">
    <source>
        <dbReference type="EMBL" id="BCX68774.1"/>
    </source>
</evidence>
<dbReference type="InterPro" id="IPR041490">
    <property type="entry name" value="KstR2_TetR_C"/>
</dbReference>
<dbReference type="EMBL" id="AP017423">
    <property type="protein sequence ID" value="BCX68774.1"/>
    <property type="molecule type" value="Genomic_DNA"/>
</dbReference>
<protein>
    <submittedName>
        <fullName evidence="6">TetR/AcrR family transcriptional regulator</fullName>
    </submittedName>
</protein>
<dbReference type="InterPro" id="IPR050109">
    <property type="entry name" value="HTH-type_TetR-like_transc_reg"/>
</dbReference>
<dbReference type="Gene3D" id="1.10.10.60">
    <property type="entry name" value="Homeodomain-like"/>
    <property type="match status" value="1"/>
</dbReference>
<dbReference type="SUPFAM" id="SSF46689">
    <property type="entry name" value="Homeodomain-like"/>
    <property type="match status" value="1"/>
</dbReference>
<dbReference type="PANTHER" id="PTHR30055">
    <property type="entry name" value="HTH-TYPE TRANSCRIPTIONAL REGULATOR RUTR"/>
    <property type="match status" value="1"/>
</dbReference>
<dbReference type="Pfam" id="PF00440">
    <property type="entry name" value="TetR_N"/>
    <property type="match status" value="1"/>
</dbReference>
<gene>
    <name evidence="6" type="ORF">LAB08_R34160</name>
</gene>
<dbReference type="PROSITE" id="PS50977">
    <property type="entry name" value="HTH_TETR_2"/>
    <property type="match status" value="1"/>
</dbReference>
<dbReference type="Proteomes" id="UP000218595">
    <property type="component" value="Chromosome"/>
</dbReference>
<evidence type="ECO:0000313" key="7">
    <source>
        <dbReference type="Proteomes" id="UP000218595"/>
    </source>
</evidence>
<evidence type="ECO:0000259" key="5">
    <source>
        <dbReference type="PROSITE" id="PS50977"/>
    </source>
</evidence>
<evidence type="ECO:0000256" key="2">
    <source>
        <dbReference type="ARBA" id="ARBA00023125"/>
    </source>
</evidence>
<proteinExistence type="predicted"/>
<dbReference type="InterPro" id="IPR009057">
    <property type="entry name" value="Homeodomain-like_sf"/>
</dbReference>
<evidence type="ECO:0000256" key="4">
    <source>
        <dbReference type="PROSITE-ProRule" id="PRU00335"/>
    </source>
</evidence>
<keyword evidence="1" id="KW-0805">Transcription regulation</keyword>
<sequence length="232" mass="26028">MSNDRGIDAMPASRPVTPHCVSPKALLAAPIEQVHHSRYLETRHKALELFARCGFSRVSMRDLADYLGIKVGSIYNHIDSKEALLFELIEELYEQLLHGARLVNRRKSTPAVRLRGLLEAHLLLHESMGAHFRLAEYDLHCLNSEQHALILDLRRRYEEYLVETIEQLTGTPVSITRRATLSGIVSLLNQLPAWVAESQANKGARRKLLHEMVMSTLQGALQATHASGTPTA</sequence>
<dbReference type="InterPro" id="IPR001647">
    <property type="entry name" value="HTH_TetR"/>
</dbReference>
<evidence type="ECO:0000256" key="3">
    <source>
        <dbReference type="ARBA" id="ARBA00023163"/>
    </source>
</evidence>
<dbReference type="Pfam" id="PF17932">
    <property type="entry name" value="TetR_C_24"/>
    <property type="match status" value="1"/>
</dbReference>
<evidence type="ECO:0000256" key="1">
    <source>
        <dbReference type="ARBA" id="ARBA00023015"/>
    </source>
</evidence>
<accession>A0ABM7RSU7</accession>
<name>A0ABM7RSU7_9PSED</name>
<feature type="domain" description="HTH tetR-type" evidence="5">
    <location>
        <begin position="36"/>
        <end position="96"/>
    </location>
</feature>